<dbReference type="RefSeq" id="WP_131958507.1">
    <property type="nucleotide sequence ID" value="NZ_SMFL01000004.1"/>
</dbReference>
<dbReference type="Pfam" id="PF24719">
    <property type="entry name" value="Imm33-like"/>
    <property type="match status" value="1"/>
</dbReference>
<keyword evidence="3" id="KW-1185">Reference proteome</keyword>
<dbReference type="AlphaFoldDB" id="A0A4R5DSC3"/>
<dbReference type="Proteomes" id="UP000294850">
    <property type="component" value="Unassembled WGS sequence"/>
</dbReference>
<dbReference type="EMBL" id="SMFL01000004">
    <property type="protein sequence ID" value="TDE15244.1"/>
    <property type="molecule type" value="Genomic_DNA"/>
</dbReference>
<name>A0A4R5DSC3_9BACT</name>
<reference evidence="2 3" key="1">
    <citation type="submission" date="2019-03" db="EMBL/GenBank/DDBJ databases">
        <title>Dyadobacter AR-3-6 sp. nov., isolated from arctic soil.</title>
        <authorList>
            <person name="Chaudhary D.K."/>
        </authorList>
    </citation>
    <scope>NUCLEOTIDE SEQUENCE [LARGE SCALE GENOMIC DNA]</scope>
    <source>
        <strain evidence="2 3">AR-3-6</strain>
    </source>
</reference>
<accession>A0A4R5DSC3</accession>
<organism evidence="2 3">
    <name type="scientific">Dyadobacter psychrotolerans</name>
    <dbReference type="NCBI Taxonomy" id="2541721"/>
    <lineage>
        <taxon>Bacteria</taxon>
        <taxon>Pseudomonadati</taxon>
        <taxon>Bacteroidota</taxon>
        <taxon>Cytophagia</taxon>
        <taxon>Cytophagales</taxon>
        <taxon>Spirosomataceae</taxon>
        <taxon>Dyadobacter</taxon>
    </lineage>
</organism>
<sequence>MTVTRQNLINICDDFIIGKVDKAFIKNFASHALVIDAIEWGEDEIITETIFDWDNEDIGFEINKINIQLWKDRLSTGRDDLVSYNSWNSHIISQKQICLAHDSEWKPVNKKLKVSVSVNLDTDPVNGLRIPGEKGSTGWFIWSGDYSEREDFFKPMCAEHLLQKRPDIVKYLGLDIGFRFLADRSDYGEVWFDEKIAGT</sequence>
<protein>
    <recommendedName>
        <fullName evidence="1">Imm33-like domain-containing protein</fullName>
    </recommendedName>
</protein>
<evidence type="ECO:0000259" key="1">
    <source>
        <dbReference type="Pfam" id="PF24719"/>
    </source>
</evidence>
<gene>
    <name evidence="2" type="ORF">E0F88_12020</name>
</gene>
<dbReference type="InterPro" id="IPR056509">
    <property type="entry name" value="Imm33-like"/>
</dbReference>
<evidence type="ECO:0000313" key="3">
    <source>
        <dbReference type="Proteomes" id="UP000294850"/>
    </source>
</evidence>
<evidence type="ECO:0000313" key="2">
    <source>
        <dbReference type="EMBL" id="TDE15244.1"/>
    </source>
</evidence>
<feature type="domain" description="Imm33-like" evidence="1">
    <location>
        <begin position="93"/>
        <end position="193"/>
    </location>
</feature>
<proteinExistence type="predicted"/>
<dbReference type="OrthoDB" id="7063432at2"/>
<comment type="caution">
    <text evidence="2">The sequence shown here is derived from an EMBL/GenBank/DDBJ whole genome shotgun (WGS) entry which is preliminary data.</text>
</comment>